<accession>Q0UYE6</accession>
<dbReference type="SMART" id="SM00220">
    <property type="entry name" value="S_TKc"/>
    <property type="match status" value="1"/>
</dbReference>
<dbReference type="Gene3D" id="1.10.510.10">
    <property type="entry name" value="Transferase(Phosphotransferase) domain 1"/>
    <property type="match status" value="1"/>
</dbReference>
<dbReference type="Pfam" id="PF00069">
    <property type="entry name" value="Pkinase"/>
    <property type="match status" value="1"/>
</dbReference>
<feature type="region of interest" description="Disordered" evidence="1">
    <location>
        <begin position="124"/>
        <end position="149"/>
    </location>
</feature>
<evidence type="ECO:0000313" key="4">
    <source>
        <dbReference type="Proteomes" id="UP000001055"/>
    </source>
</evidence>
<dbReference type="InterPro" id="IPR011009">
    <property type="entry name" value="Kinase-like_dom_sf"/>
</dbReference>
<dbReference type="InterPro" id="IPR053083">
    <property type="entry name" value="TF_kinase-domain_protein"/>
</dbReference>
<dbReference type="SUPFAM" id="SSF56112">
    <property type="entry name" value="Protein kinase-like (PK-like)"/>
    <property type="match status" value="1"/>
</dbReference>
<feature type="domain" description="Protein kinase" evidence="2">
    <location>
        <begin position="142"/>
        <end position="467"/>
    </location>
</feature>
<dbReference type="GeneID" id="5970652"/>
<dbReference type="HOGENOM" id="CLU_391863_0_0_1"/>
<evidence type="ECO:0000256" key="1">
    <source>
        <dbReference type="SAM" id="MobiDB-lite"/>
    </source>
</evidence>
<dbReference type="OMA" id="DEREMQI"/>
<dbReference type="GO" id="GO:0004674">
    <property type="term" value="F:protein serine/threonine kinase activity"/>
    <property type="evidence" value="ECO:0000318"/>
    <property type="project" value="GO_Central"/>
</dbReference>
<proteinExistence type="predicted"/>
<dbReference type="GO" id="GO:0005524">
    <property type="term" value="F:ATP binding"/>
    <property type="evidence" value="ECO:0007669"/>
    <property type="project" value="InterPro"/>
</dbReference>
<protein>
    <recommendedName>
        <fullName evidence="2">Protein kinase domain-containing protein</fullName>
    </recommendedName>
</protein>
<dbReference type="PANTHER" id="PTHR44305:SF2">
    <property type="entry name" value="SI:DKEY-192D15.2"/>
    <property type="match status" value="1"/>
</dbReference>
<reference evidence="4" key="1">
    <citation type="journal article" date="2007" name="Plant Cell">
        <title>Dothideomycete-plant interactions illuminated by genome sequencing and EST analysis of the wheat pathogen Stagonospora nodorum.</title>
        <authorList>
            <person name="Hane J.K."/>
            <person name="Lowe R.G."/>
            <person name="Solomon P.S."/>
            <person name="Tan K.C."/>
            <person name="Schoch C.L."/>
            <person name="Spatafora J.W."/>
            <person name="Crous P.W."/>
            <person name="Kodira C."/>
            <person name="Birren B.W."/>
            <person name="Galagan J.E."/>
            <person name="Torriani S.F."/>
            <person name="McDonald B.A."/>
            <person name="Oliver R.P."/>
        </authorList>
    </citation>
    <scope>NUCLEOTIDE SEQUENCE [LARGE SCALE GENOMIC DNA]</scope>
    <source>
        <strain evidence="4">SN15 / ATCC MYA-4574 / FGSC 10173</strain>
    </source>
</reference>
<dbReference type="InterPro" id="IPR008271">
    <property type="entry name" value="Ser/Thr_kinase_AS"/>
</dbReference>
<gene>
    <name evidence="3" type="ORF">SNOG_03218</name>
</gene>
<dbReference type="InParanoid" id="Q0UYE6"/>
<dbReference type="PROSITE" id="PS00108">
    <property type="entry name" value="PROTEIN_KINASE_ST"/>
    <property type="match status" value="1"/>
</dbReference>
<evidence type="ECO:0000259" key="2">
    <source>
        <dbReference type="PROSITE" id="PS50011"/>
    </source>
</evidence>
<dbReference type="PROSITE" id="PS50011">
    <property type="entry name" value="PROTEIN_KINASE_DOM"/>
    <property type="match status" value="1"/>
</dbReference>
<dbReference type="RefSeq" id="XP_001793795.1">
    <property type="nucleotide sequence ID" value="XM_001793743.1"/>
</dbReference>
<dbReference type="InterPro" id="IPR000719">
    <property type="entry name" value="Prot_kinase_dom"/>
</dbReference>
<name>Q0UYE6_PHANO</name>
<dbReference type="Proteomes" id="UP000001055">
    <property type="component" value="Unassembled WGS sequence"/>
</dbReference>
<evidence type="ECO:0000313" key="3">
    <source>
        <dbReference type="EMBL" id="EAT89949.1"/>
    </source>
</evidence>
<dbReference type="eggNOG" id="ENOG502RS38">
    <property type="taxonomic scope" value="Eukaryota"/>
</dbReference>
<dbReference type="KEGG" id="pno:SNOG_03218"/>
<dbReference type="AlphaFoldDB" id="Q0UYE6"/>
<dbReference type="EMBL" id="CH445328">
    <property type="protein sequence ID" value="EAT89949.1"/>
    <property type="molecule type" value="Genomic_DNA"/>
</dbReference>
<dbReference type="VEuPathDB" id="FungiDB:JI435_032180"/>
<dbReference type="PANTHER" id="PTHR44305">
    <property type="entry name" value="SI:DKEY-192D15.2-RELATED"/>
    <property type="match status" value="1"/>
</dbReference>
<sequence>MASPTYPAVVLDDDAGTATYQSLDHVDEALYNSFHFVYQRAVFQKLVALRLAEGIVFTNGNDIQVLWDKKPSSFMKKWKKKSSRHRPVEDAEPPVVPAVPAPAVVAPTTAPSIRNQTIGDLKQAHAPTHQDQANAAATPQGPDSPETLAAGSPVYVLENSTHWLSPTRGEREFVRSSLGNRGWKFVKVLDQRALDKDRKRTDRALHPYKNFLLYVRPNEYGNIEDYAAYGDLDATIQAHAAREIPVPEHFIWYLISQMIEAISAFQEGFCEHPHPEITGAAIHEPEPPLDSNRWDPLLHSDIKHHNIFCCDDNTIYPSYPRPVLADFDIVQSSSNISRHSGTPGWQAPERYTNAADYANYRPNDWDVTVKAEIWAVGVVAYRLLWAGKGTDAVIKQKDDIMQETEAWQTRFGKPKLPKDFGGLYDDFQEPPDIYSSGLVHLVQRCLNYRPENRPGLPEMKNIVDAKLRRLDLLYGDEIKKVKEAIAEPHKVWSSAVGEPAKRFAIGSRYDPPRKRRRVNLDDSNSLAYQAIVDDWVVTMSSPQPSLASQAKIVDAMMNSADKSDNDDIRFLMDDDNLRHSFHYLISCLSTRVAPDAPVHYVKDWGEEVQETFMSVQDSLRRGYEDWAPVPQRVLPLIVQMIPEFRDNRAYHDLQEAINVLEHAVKWSLALLQYDAEPRTPLLEKKTEMHRGFRDWIFIHPHPAE</sequence>
<organism evidence="3 4">
    <name type="scientific">Phaeosphaeria nodorum (strain SN15 / ATCC MYA-4574 / FGSC 10173)</name>
    <name type="common">Glume blotch fungus</name>
    <name type="synonym">Parastagonospora nodorum</name>
    <dbReference type="NCBI Taxonomy" id="321614"/>
    <lineage>
        <taxon>Eukaryota</taxon>
        <taxon>Fungi</taxon>
        <taxon>Dikarya</taxon>
        <taxon>Ascomycota</taxon>
        <taxon>Pezizomycotina</taxon>
        <taxon>Dothideomycetes</taxon>
        <taxon>Pleosporomycetidae</taxon>
        <taxon>Pleosporales</taxon>
        <taxon>Pleosporineae</taxon>
        <taxon>Phaeosphaeriaceae</taxon>
        <taxon>Parastagonospora</taxon>
    </lineage>
</organism>